<reference evidence="3" key="1">
    <citation type="submission" date="2020-06" db="EMBL/GenBank/DDBJ databases">
        <authorList>
            <person name="Li T."/>
            <person name="Hu X."/>
            <person name="Zhang T."/>
            <person name="Song X."/>
            <person name="Zhang H."/>
            <person name="Dai N."/>
            <person name="Sheng W."/>
            <person name="Hou X."/>
            <person name="Wei L."/>
        </authorList>
    </citation>
    <scope>NUCLEOTIDE SEQUENCE</scope>
    <source>
        <strain evidence="3">K16</strain>
        <tissue evidence="3">Leaf</tissue>
    </source>
</reference>
<dbReference type="PANTHER" id="PTHR11911">
    <property type="entry name" value="INOSINE-5-MONOPHOSPHATE DEHYDROGENASE RELATED"/>
    <property type="match status" value="1"/>
</dbReference>
<dbReference type="GO" id="GO:0005737">
    <property type="term" value="C:cytoplasm"/>
    <property type="evidence" value="ECO:0007669"/>
    <property type="project" value="TreeGrafter"/>
</dbReference>
<protein>
    <submittedName>
        <fullName evidence="3">Inosine-5'-monophosphate dehydrogenase 1</fullName>
    </submittedName>
</protein>
<dbReference type="PANTHER" id="PTHR11911:SF111">
    <property type="entry name" value="INOSINE-5'-MONOPHOSPHATE DEHYDROGENASE"/>
    <property type="match status" value="1"/>
</dbReference>
<dbReference type="SUPFAM" id="SSF51412">
    <property type="entry name" value="Inosine monophosphate dehydrogenase (IMPDH)"/>
    <property type="match status" value="1"/>
</dbReference>
<dbReference type="InterPro" id="IPR005990">
    <property type="entry name" value="IMP_DH"/>
</dbReference>
<evidence type="ECO:0000256" key="1">
    <source>
        <dbReference type="ARBA" id="ARBA00005502"/>
    </source>
</evidence>
<dbReference type="InterPro" id="IPR001093">
    <property type="entry name" value="IMP_DH_GMPRt"/>
</dbReference>
<dbReference type="Gene3D" id="3.20.20.70">
    <property type="entry name" value="Aldolase class I"/>
    <property type="match status" value="1"/>
</dbReference>
<gene>
    <name evidence="3" type="ORF">Sango_2715000</name>
</gene>
<evidence type="ECO:0000259" key="2">
    <source>
        <dbReference type="Pfam" id="PF00478"/>
    </source>
</evidence>
<dbReference type="GO" id="GO:0006183">
    <property type="term" value="P:GTP biosynthetic process"/>
    <property type="evidence" value="ECO:0007669"/>
    <property type="project" value="TreeGrafter"/>
</dbReference>
<dbReference type="Pfam" id="PF00478">
    <property type="entry name" value="IMPDH"/>
    <property type="match status" value="1"/>
</dbReference>
<dbReference type="GO" id="GO:0003938">
    <property type="term" value="F:IMP dehydrogenase activity"/>
    <property type="evidence" value="ECO:0007669"/>
    <property type="project" value="InterPro"/>
</dbReference>
<keyword evidence="4" id="KW-1185">Reference proteome</keyword>
<dbReference type="Proteomes" id="UP001289374">
    <property type="component" value="Unassembled WGS sequence"/>
</dbReference>
<evidence type="ECO:0000313" key="3">
    <source>
        <dbReference type="EMBL" id="KAK4385910.1"/>
    </source>
</evidence>
<organism evidence="3 4">
    <name type="scientific">Sesamum angolense</name>
    <dbReference type="NCBI Taxonomy" id="2727404"/>
    <lineage>
        <taxon>Eukaryota</taxon>
        <taxon>Viridiplantae</taxon>
        <taxon>Streptophyta</taxon>
        <taxon>Embryophyta</taxon>
        <taxon>Tracheophyta</taxon>
        <taxon>Spermatophyta</taxon>
        <taxon>Magnoliopsida</taxon>
        <taxon>eudicotyledons</taxon>
        <taxon>Gunneridae</taxon>
        <taxon>Pentapetalae</taxon>
        <taxon>asterids</taxon>
        <taxon>lamiids</taxon>
        <taxon>Lamiales</taxon>
        <taxon>Pedaliaceae</taxon>
        <taxon>Sesamum</taxon>
    </lineage>
</organism>
<comment type="caution">
    <text evidence="3">The sequence shown here is derived from an EMBL/GenBank/DDBJ whole genome shotgun (WGS) entry which is preliminary data.</text>
</comment>
<reference evidence="3" key="2">
    <citation type="journal article" date="2024" name="Plant">
        <title>Genomic evolution and insights into agronomic trait innovations of Sesamum species.</title>
        <authorList>
            <person name="Miao H."/>
            <person name="Wang L."/>
            <person name="Qu L."/>
            <person name="Liu H."/>
            <person name="Sun Y."/>
            <person name="Le M."/>
            <person name="Wang Q."/>
            <person name="Wei S."/>
            <person name="Zheng Y."/>
            <person name="Lin W."/>
            <person name="Duan Y."/>
            <person name="Cao H."/>
            <person name="Xiong S."/>
            <person name="Wang X."/>
            <person name="Wei L."/>
            <person name="Li C."/>
            <person name="Ma Q."/>
            <person name="Ju M."/>
            <person name="Zhao R."/>
            <person name="Li G."/>
            <person name="Mu C."/>
            <person name="Tian Q."/>
            <person name="Mei H."/>
            <person name="Zhang T."/>
            <person name="Gao T."/>
            <person name="Zhang H."/>
        </authorList>
    </citation>
    <scope>NUCLEOTIDE SEQUENCE</scope>
    <source>
        <strain evidence="3">K16</strain>
    </source>
</reference>
<accession>A0AAE2BHV5</accession>
<dbReference type="EMBL" id="JACGWL010000016">
    <property type="protein sequence ID" value="KAK4385910.1"/>
    <property type="molecule type" value="Genomic_DNA"/>
</dbReference>
<comment type="similarity">
    <text evidence="1">Belongs to the IMPDH/GMPR family.</text>
</comment>
<sequence length="134" mass="14102">MARVKIFHNLSDSVPGTKLDSGGRGWSESWDGIRFRLYHARSHIVKALTLGAATVMMGSFLAGSSEAPGTYEVVGDTGSLEAMMKGSDARCLGDKAKLKVAQGVVGAVADKVRTGEAQVEGGVHGLVSYEKKSF</sequence>
<feature type="domain" description="IMP dehydrogenase/GMP reductase" evidence="2">
    <location>
        <begin position="41"/>
        <end position="113"/>
    </location>
</feature>
<proteinExistence type="inferred from homology"/>
<name>A0AAE2BHV5_9LAMI</name>
<dbReference type="AlphaFoldDB" id="A0AAE2BHV5"/>
<dbReference type="InterPro" id="IPR013785">
    <property type="entry name" value="Aldolase_TIM"/>
</dbReference>
<evidence type="ECO:0000313" key="4">
    <source>
        <dbReference type="Proteomes" id="UP001289374"/>
    </source>
</evidence>